<evidence type="ECO:0000256" key="3">
    <source>
        <dbReference type="SAM" id="MobiDB-lite"/>
    </source>
</evidence>
<dbReference type="Gene3D" id="2.60.40.790">
    <property type="match status" value="1"/>
</dbReference>
<dbReference type="InterPro" id="IPR008978">
    <property type="entry name" value="HSP20-like_chaperone"/>
</dbReference>
<evidence type="ECO:0000256" key="1">
    <source>
        <dbReference type="PROSITE-ProRule" id="PRU00285"/>
    </source>
</evidence>
<name>A0A7R7DRB3_9ACTN</name>
<evidence type="ECO:0000313" key="5">
    <source>
        <dbReference type="EMBL" id="BCJ36342.1"/>
    </source>
</evidence>
<dbReference type="Proteomes" id="UP000611640">
    <property type="component" value="Chromosome"/>
</dbReference>
<dbReference type="CDD" id="cd06464">
    <property type="entry name" value="ACD_sHsps-like"/>
    <property type="match status" value="1"/>
</dbReference>
<protein>
    <submittedName>
        <fullName evidence="5">Heat shock protein Hsp20</fullName>
    </submittedName>
</protein>
<keyword evidence="5" id="KW-0346">Stress response</keyword>
<comment type="similarity">
    <text evidence="1 2">Belongs to the small heat shock protein (HSP20) family.</text>
</comment>
<dbReference type="KEGG" id="atl:Athai_38450"/>
<dbReference type="InterPro" id="IPR031107">
    <property type="entry name" value="Small_HSP"/>
</dbReference>
<evidence type="ECO:0000256" key="2">
    <source>
        <dbReference type="RuleBase" id="RU003616"/>
    </source>
</evidence>
<proteinExistence type="inferred from homology"/>
<organism evidence="5 6">
    <name type="scientific">Actinocatenispora thailandica</name>
    <dbReference type="NCBI Taxonomy" id="227318"/>
    <lineage>
        <taxon>Bacteria</taxon>
        <taxon>Bacillati</taxon>
        <taxon>Actinomycetota</taxon>
        <taxon>Actinomycetes</taxon>
        <taxon>Micromonosporales</taxon>
        <taxon>Micromonosporaceae</taxon>
        <taxon>Actinocatenispora</taxon>
    </lineage>
</organism>
<feature type="compositionally biased region" description="Low complexity" evidence="3">
    <location>
        <begin position="146"/>
        <end position="166"/>
    </location>
</feature>
<keyword evidence="6" id="KW-1185">Reference proteome</keyword>
<dbReference type="AlphaFoldDB" id="A0A7R7DRB3"/>
<dbReference type="RefSeq" id="WP_203962735.1">
    <property type="nucleotide sequence ID" value="NZ_AP023355.1"/>
</dbReference>
<gene>
    <name evidence="5" type="ORF">Athai_38450</name>
</gene>
<evidence type="ECO:0000313" key="6">
    <source>
        <dbReference type="Proteomes" id="UP000611640"/>
    </source>
</evidence>
<feature type="region of interest" description="Disordered" evidence="3">
    <location>
        <begin position="144"/>
        <end position="166"/>
    </location>
</feature>
<dbReference type="PROSITE" id="PS01031">
    <property type="entry name" value="SHSP"/>
    <property type="match status" value="1"/>
</dbReference>
<feature type="domain" description="SHSP" evidence="4">
    <location>
        <begin position="32"/>
        <end position="144"/>
    </location>
</feature>
<reference evidence="5 6" key="1">
    <citation type="submission" date="2020-08" db="EMBL/GenBank/DDBJ databases">
        <title>Whole genome shotgun sequence of Actinocatenispora thailandica NBRC 105041.</title>
        <authorList>
            <person name="Komaki H."/>
            <person name="Tamura T."/>
        </authorList>
    </citation>
    <scope>NUCLEOTIDE SEQUENCE [LARGE SCALE GENOMIC DNA]</scope>
    <source>
        <strain evidence="5 6">NBRC 105041</strain>
    </source>
</reference>
<accession>A0A7R7DRB3</accession>
<dbReference type="Pfam" id="PF00011">
    <property type="entry name" value="HSP20"/>
    <property type="match status" value="1"/>
</dbReference>
<evidence type="ECO:0000259" key="4">
    <source>
        <dbReference type="PROSITE" id="PS01031"/>
    </source>
</evidence>
<dbReference type="InterPro" id="IPR002068">
    <property type="entry name" value="A-crystallin/Hsp20_dom"/>
</dbReference>
<dbReference type="SUPFAM" id="SSF49764">
    <property type="entry name" value="HSP20-like chaperones"/>
    <property type="match status" value="1"/>
</dbReference>
<dbReference type="EMBL" id="AP023355">
    <property type="protein sequence ID" value="BCJ36342.1"/>
    <property type="molecule type" value="Genomic_DNA"/>
</dbReference>
<sequence length="166" mass="17681">MNSVSLWSRTSPFAEFDALMRSAFGDVAGRPAQRAGFTPAADVVSDGEDAVIRIELPGVRVEQDVTVEVDGDRLVVRGERRDETSDGERGRREVRYGAFRRTFGLPRHVGPDAVTASYDAGVLTVRVAGAYAAPATHRIAVTTSRPAAVAPAETPAEPADGTATRE</sequence>
<dbReference type="PANTHER" id="PTHR11527">
    <property type="entry name" value="HEAT-SHOCK PROTEIN 20 FAMILY MEMBER"/>
    <property type="match status" value="1"/>
</dbReference>